<organism evidence="2 3">
    <name type="scientific">Lithohypha guttulata</name>
    <dbReference type="NCBI Taxonomy" id="1690604"/>
    <lineage>
        <taxon>Eukaryota</taxon>
        <taxon>Fungi</taxon>
        <taxon>Dikarya</taxon>
        <taxon>Ascomycota</taxon>
        <taxon>Pezizomycotina</taxon>
        <taxon>Eurotiomycetes</taxon>
        <taxon>Chaetothyriomycetidae</taxon>
        <taxon>Chaetothyriales</taxon>
        <taxon>Trichomeriaceae</taxon>
        <taxon>Lithohypha</taxon>
    </lineage>
</organism>
<dbReference type="EMBL" id="JAVRRG010000056">
    <property type="protein sequence ID" value="KAK5092523.1"/>
    <property type="molecule type" value="Genomic_DNA"/>
</dbReference>
<comment type="caution">
    <text evidence="2">The sequence shown here is derived from an EMBL/GenBank/DDBJ whole genome shotgun (WGS) entry which is preliminary data.</text>
</comment>
<feature type="region of interest" description="Disordered" evidence="1">
    <location>
        <begin position="1"/>
        <end position="33"/>
    </location>
</feature>
<accession>A0ABR0K9Y5</accession>
<name>A0ABR0K9Y5_9EURO</name>
<proteinExistence type="predicted"/>
<evidence type="ECO:0000313" key="3">
    <source>
        <dbReference type="Proteomes" id="UP001345013"/>
    </source>
</evidence>
<keyword evidence="3" id="KW-1185">Reference proteome</keyword>
<reference evidence="2 3" key="1">
    <citation type="submission" date="2023-08" db="EMBL/GenBank/DDBJ databases">
        <title>Black Yeasts Isolated from many extreme environments.</title>
        <authorList>
            <person name="Coleine C."/>
            <person name="Stajich J.E."/>
            <person name="Selbmann L."/>
        </authorList>
    </citation>
    <scope>NUCLEOTIDE SEQUENCE [LARGE SCALE GENOMIC DNA]</scope>
    <source>
        <strain evidence="2 3">CCFEE 5885</strain>
    </source>
</reference>
<feature type="compositionally biased region" description="Basic and acidic residues" evidence="1">
    <location>
        <begin position="9"/>
        <end position="33"/>
    </location>
</feature>
<sequence>MPLFKKNGKKDLENKRLPPEVGEKEGNTTSADRNEKIVANVGSGFRDDKIALNSEEGFEIPASGKGTLLPTYRSEVATRVTNFDTVLSSTGSSSEVAPDFHPVTSQALVPYDGKEVVLPNKSANVPSISTSIQASQLYREYSFYYTNALKHLIICDPDQQVLYFAEISPFAKGTPDVQIRDIAGGGFDNLARMGPNLGMKEARDAPVVAVADSMPSSKYIKLGLGDPLQPETNTWLLMRNVHDDPKNNSERYDMTVAKLGKQQTYQWISGVAADTNSANLPDMGKSRRNSHSKEVFRMLSDDGVVAAFRTTGLATVKKRGALRVYEPPGLDDLLLIFTSCSALCGKQRRRRMKKGLLMGMWPGDK</sequence>
<evidence type="ECO:0000313" key="2">
    <source>
        <dbReference type="EMBL" id="KAK5092523.1"/>
    </source>
</evidence>
<evidence type="ECO:0000256" key="1">
    <source>
        <dbReference type="SAM" id="MobiDB-lite"/>
    </source>
</evidence>
<dbReference type="Proteomes" id="UP001345013">
    <property type="component" value="Unassembled WGS sequence"/>
</dbReference>
<protein>
    <submittedName>
        <fullName evidence="2">Uncharacterized protein</fullName>
    </submittedName>
</protein>
<gene>
    <name evidence="2" type="ORF">LTR24_005101</name>
</gene>